<feature type="transmembrane region" description="Helical" evidence="6">
    <location>
        <begin position="35"/>
        <end position="52"/>
    </location>
</feature>
<dbReference type="NCBIfam" id="NF002494">
    <property type="entry name" value="PRK01821.1"/>
    <property type="match status" value="1"/>
</dbReference>
<organism evidence="7 8">
    <name type="scientific">Pasteurella canis</name>
    <dbReference type="NCBI Taxonomy" id="753"/>
    <lineage>
        <taxon>Bacteria</taxon>
        <taxon>Pseudomonadati</taxon>
        <taxon>Pseudomonadota</taxon>
        <taxon>Gammaproteobacteria</taxon>
        <taxon>Pasteurellales</taxon>
        <taxon>Pasteurellaceae</taxon>
        <taxon>Pasteurella</taxon>
    </lineage>
</organism>
<comment type="subcellular location">
    <subcellularLocation>
        <location evidence="1">Cell membrane</location>
        <topology evidence="1">Multi-pass membrane protein</topology>
    </subcellularLocation>
</comment>
<keyword evidence="4 6" id="KW-1133">Transmembrane helix</keyword>
<dbReference type="Proteomes" id="UP000254704">
    <property type="component" value="Unassembled WGS sequence"/>
</dbReference>
<feature type="transmembrane region" description="Helical" evidence="6">
    <location>
        <begin position="64"/>
        <end position="83"/>
    </location>
</feature>
<keyword evidence="2" id="KW-1003">Cell membrane</keyword>
<evidence type="ECO:0000256" key="1">
    <source>
        <dbReference type="ARBA" id="ARBA00004651"/>
    </source>
</evidence>
<evidence type="ECO:0000313" key="8">
    <source>
        <dbReference type="Proteomes" id="UP000254704"/>
    </source>
</evidence>
<feature type="transmembrane region" description="Helical" evidence="6">
    <location>
        <begin position="95"/>
        <end position="116"/>
    </location>
</feature>
<evidence type="ECO:0000256" key="6">
    <source>
        <dbReference type="SAM" id="Phobius"/>
    </source>
</evidence>
<dbReference type="GO" id="GO:0005886">
    <property type="term" value="C:plasma membrane"/>
    <property type="evidence" value="ECO:0007669"/>
    <property type="project" value="UniProtKB-SubCell"/>
</dbReference>
<dbReference type="EMBL" id="UGTV01000015">
    <property type="protein sequence ID" value="SUC10103.1"/>
    <property type="molecule type" value="Genomic_DNA"/>
</dbReference>
<name>A0A379EV71_9PAST</name>
<reference evidence="7 8" key="1">
    <citation type="submission" date="2018-06" db="EMBL/GenBank/DDBJ databases">
        <authorList>
            <consortium name="Pathogen Informatics"/>
            <person name="Doyle S."/>
        </authorList>
    </citation>
    <scope>NUCLEOTIDE SEQUENCE [LARGE SCALE GENOMIC DNA]</scope>
    <source>
        <strain evidence="7 8">NCTC11621</strain>
    </source>
</reference>
<evidence type="ECO:0000313" key="7">
    <source>
        <dbReference type="EMBL" id="SUC10103.1"/>
    </source>
</evidence>
<gene>
    <name evidence="7" type="primary">yohJ</name>
    <name evidence="7" type="ORF">NCTC11621_01145</name>
</gene>
<dbReference type="InterPro" id="IPR005538">
    <property type="entry name" value="LrgA/CidA"/>
</dbReference>
<keyword evidence="5 6" id="KW-0472">Membrane</keyword>
<evidence type="ECO:0000256" key="2">
    <source>
        <dbReference type="ARBA" id="ARBA00022475"/>
    </source>
</evidence>
<evidence type="ECO:0000256" key="4">
    <source>
        <dbReference type="ARBA" id="ARBA00022989"/>
    </source>
</evidence>
<dbReference type="AlphaFoldDB" id="A0A379EV71"/>
<protein>
    <submittedName>
        <fullName evidence="7">Membrane protein</fullName>
    </submittedName>
</protein>
<dbReference type="OrthoDB" id="385012at2"/>
<keyword evidence="3 6" id="KW-0812">Transmembrane</keyword>
<dbReference type="PANTHER" id="PTHR33931:SF5">
    <property type="entry name" value="UPF0299 MEMBRANE PROTEIN YOHJ"/>
    <property type="match status" value="1"/>
</dbReference>
<accession>A0A379EV71</accession>
<evidence type="ECO:0000256" key="3">
    <source>
        <dbReference type="ARBA" id="ARBA00022692"/>
    </source>
</evidence>
<sequence length="137" mass="15859">MIQKVFDLMRSFAILYAMLWLGERISTHIHVGIPASIWGLLLLFLCLTLRVIRLDWVLLSSSLLIRYMALLFVPVSVGIVKYADILFAQMKVLLIPNILSTCLTLVFVGLFSDYLFSRKSFTHLRKKATRRRMEKLP</sequence>
<proteinExistence type="predicted"/>
<evidence type="ECO:0000256" key="5">
    <source>
        <dbReference type="ARBA" id="ARBA00023136"/>
    </source>
</evidence>
<dbReference type="Pfam" id="PF03788">
    <property type="entry name" value="LrgA"/>
    <property type="match status" value="1"/>
</dbReference>
<dbReference type="PANTHER" id="PTHR33931">
    <property type="entry name" value="HOLIN-LIKE PROTEIN CIDA-RELATED"/>
    <property type="match status" value="1"/>
</dbReference>
<dbReference type="RefSeq" id="WP_115322900.1">
    <property type="nucleotide sequence ID" value="NZ_BQFX01000023.1"/>
</dbReference>